<dbReference type="Proteomes" id="UP000257143">
    <property type="component" value="Unassembled WGS sequence"/>
</dbReference>
<sequence>MIIKESNLISHLEVIKKGEVIELGHPFQPGIPHHPFHPPFLYSMGRMHNDLSFEGGVSSANDFIATGTHTGTHMDALGHISCDGLLHENISVDETQDKNKGLSELSIDKAPPVIKRAIVLDIPLIKKRDVLDHAYGITKEDLIEATRRQYVTIKDGDAVFIRTGWAKYYNDPKLYISHEKGVPGVTLEGAKWLVAQGAVLTGSDTVAYEKTPSPKMAVHRYLLVERGIHIIEALNLEELSKNSIYEFLFIALPLKIKGGTGSPISPIAVI</sequence>
<name>A0A3D8PQS7_9BACI</name>
<dbReference type="EMBL" id="PIOC01000019">
    <property type="protein sequence ID" value="RDW17529.1"/>
    <property type="molecule type" value="Genomic_DNA"/>
</dbReference>
<dbReference type="GO" id="GO:0004061">
    <property type="term" value="F:arylformamidase activity"/>
    <property type="evidence" value="ECO:0007669"/>
    <property type="project" value="InterPro"/>
</dbReference>
<accession>A0A3D8PQS7</accession>
<organism evidence="1 2">
    <name type="scientific">Oceanobacillus arenosus</name>
    <dbReference type="NCBI Taxonomy" id="1229153"/>
    <lineage>
        <taxon>Bacteria</taxon>
        <taxon>Bacillati</taxon>
        <taxon>Bacillota</taxon>
        <taxon>Bacilli</taxon>
        <taxon>Bacillales</taxon>
        <taxon>Bacillaceae</taxon>
        <taxon>Oceanobacillus</taxon>
    </lineage>
</organism>
<keyword evidence="2" id="KW-1185">Reference proteome</keyword>
<protein>
    <submittedName>
        <fullName evidence="1">Cyclase</fullName>
    </submittedName>
</protein>
<dbReference type="Gene3D" id="3.50.30.50">
    <property type="entry name" value="Putative cyclase"/>
    <property type="match status" value="1"/>
</dbReference>
<dbReference type="OrthoDB" id="9796085at2"/>
<dbReference type="InterPro" id="IPR037175">
    <property type="entry name" value="KFase_sf"/>
</dbReference>
<proteinExistence type="predicted"/>
<gene>
    <name evidence="1" type="ORF">CWR48_13465</name>
</gene>
<dbReference type="GO" id="GO:0019441">
    <property type="term" value="P:L-tryptophan catabolic process to kynurenine"/>
    <property type="evidence" value="ECO:0007669"/>
    <property type="project" value="InterPro"/>
</dbReference>
<dbReference type="PANTHER" id="PTHR34861:SF10">
    <property type="entry name" value="CYCLASE"/>
    <property type="match status" value="1"/>
</dbReference>
<dbReference type="AlphaFoldDB" id="A0A3D8PQS7"/>
<reference evidence="2" key="1">
    <citation type="submission" date="2017-11" db="EMBL/GenBank/DDBJ databases">
        <authorList>
            <person name="Zhu W."/>
        </authorList>
    </citation>
    <scope>NUCLEOTIDE SEQUENCE [LARGE SCALE GENOMIC DNA]</scope>
    <source>
        <strain evidence="2">CAU 1183</strain>
    </source>
</reference>
<dbReference type="SUPFAM" id="SSF102198">
    <property type="entry name" value="Putative cyclase"/>
    <property type="match status" value="1"/>
</dbReference>
<dbReference type="RefSeq" id="WP_115773777.1">
    <property type="nucleotide sequence ID" value="NZ_PIOC01000019.1"/>
</dbReference>
<evidence type="ECO:0000313" key="2">
    <source>
        <dbReference type="Proteomes" id="UP000257143"/>
    </source>
</evidence>
<evidence type="ECO:0000313" key="1">
    <source>
        <dbReference type="EMBL" id="RDW17529.1"/>
    </source>
</evidence>
<dbReference type="Pfam" id="PF04199">
    <property type="entry name" value="Cyclase"/>
    <property type="match status" value="1"/>
</dbReference>
<dbReference type="PANTHER" id="PTHR34861">
    <property type="match status" value="1"/>
</dbReference>
<dbReference type="InterPro" id="IPR007325">
    <property type="entry name" value="KFase/CYL"/>
</dbReference>
<comment type="caution">
    <text evidence="1">The sequence shown here is derived from an EMBL/GenBank/DDBJ whole genome shotgun (WGS) entry which is preliminary data.</text>
</comment>